<keyword evidence="1" id="KW-0732">Signal</keyword>
<evidence type="ECO:0000256" key="1">
    <source>
        <dbReference type="SAM" id="SignalP"/>
    </source>
</evidence>
<proteinExistence type="predicted"/>
<dbReference type="Proteomes" id="UP000471640">
    <property type="component" value="Unassembled WGS sequence"/>
</dbReference>
<comment type="caution">
    <text evidence="2">The sequence shown here is derived from an EMBL/GenBank/DDBJ whole genome shotgun (WGS) entry which is preliminary data.</text>
</comment>
<sequence>MASNKTWSKAAKRLAVVLAVTLLALGCSGSGEDVRIGLCKDLVVTLLPSGAAPVWTEARPEMRRSEELIVHLRFDAAGTGGARKAMQAACHYRHDAVDDTALTLANPMAAYSTSPYRMSLNGEVIGNPRLAQAIKQAMMKQGRELLERAQQGLEGAARALQN</sequence>
<feature type="chain" id="PRO_5026898447" evidence="1">
    <location>
        <begin position="30"/>
        <end position="162"/>
    </location>
</feature>
<dbReference type="RefSeq" id="WP_164653618.1">
    <property type="nucleotide sequence ID" value="NZ_JAAIJR010000030.1"/>
</dbReference>
<organism evidence="2 3">
    <name type="scientific">Thiorhodococcus mannitoliphagus</name>
    <dbReference type="NCBI Taxonomy" id="329406"/>
    <lineage>
        <taxon>Bacteria</taxon>
        <taxon>Pseudomonadati</taxon>
        <taxon>Pseudomonadota</taxon>
        <taxon>Gammaproteobacteria</taxon>
        <taxon>Chromatiales</taxon>
        <taxon>Chromatiaceae</taxon>
        <taxon>Thiorhodococcus</taxon>
    </lineage>
</organism>
<name>A0A6P1DWM1_9GAMM</name>
<dbReference type="PROSITE" id="PS51257">
    <property type="entry name" value="PROKAR_LIPOPROTEIN"/>
    <property type="match status" value="1"/>
</dbReference>
<keyword evidence="3" id="KW-1185">Reference proteome</keyword>
<reference evidence="3" key="1">
    <citation type="journal article" date="2020" name="Microbiol. Resour. Announc.">
        <title>Draft Genome Sequences of Thiorhodococcus mannitoliphagus and Thiorhodococcus minor, Purple Sulfur Photosynthetic Bacteria in the Gammaproteobacterial Family Chromatiaceae.</title>
        <authorList>
            <person name="Aviles F.A."/>
            <person name="Meyer T.E."/>
            <person name="Kyndt J.A."/>
        </authorList>
    </citation>
    <scope>NUCLEOTIDE SEQUENCE [LARGE SCALE GENOMIC DNA]</scope>
    <source>
        <strain evidence="3">DSM 18266</strain>
    </source>
</reference>
<reference evidence="2 3" key="2">
    <citation type="submission" date="2020-02" db="EMBL/GenBank/DDBJ databases">
        <title>Genome sequences of Thiorhodococcus mannitoliphagus and Thiorhodococcus minor, purple sulfur photosynthetic bacteria in the gammaproteobacterial family, Chromatiaceae.</title>
        <authorList>
            <person name="Aviles F.A."/>
            <person name="Meyer T.E."/>
            <person name="Kyndt J.A."/>
        </authorList>
    </citation>
    <scope>NUCLEOTIDE SEQUENCE [LARGE SCALE GENOMIC DNA]</scope>
    <source>
        <strain evidence="2 3">DSM 18266</strain>
    </source>
</reference>
<feature type="signal peptide" evidence="1">
    <location>
        <begin position="1"/>
        <end position="29"/>
    </location>
</feature>
<evidence type="ECO:0000313" key="3">
    <source>
        <dbReference type="Proteomes" id="UP000471640"/>
    </source>
</evidence>
<protein>
    <submittedName>
        <fullName evidence="2">Uncharacterized protein</fullName>
    </submittedName>
</protein>
<evidence type="ECO:0000313" key="2">
    <source>
        <dbReference type="EMBL" id="NEX20522.1"/>
    </source>
</evidence>
<dbReference type="AlphaFoldDB" id="A0A6P1DWM1"/>
<gene>
    <name evidence="2" type="ORF">G3480_09400</name>
</gene>
<accession>A0A6P1DWM1</accession>
<dbReference type="EMBL" id="JAAIJR010000030">
    <property type="protein sequence ID" value="NEX20522.1"/>
    <property type="molecule type" value="Genomic_DNA"/>
</dbReference>